<feature type="domain" description="NACHT" evidence="21">
    <location>
        <begin position="193"/>
        <end position="502"/>
    </location>
</feature>
<dbReference type="GO" id="GO:0038187">
    <property type="term" value="F:pattern recognition receptor activity"/>
    <property type="evidence" value="ECO:0007669"/>
    <property type="project" value="Ensembl"/>
</dbReference>
<dbReference type="GO" id="GO:0051604">
    <property type="term" value="P:protein maturation"/>
    <property type="evidence" value="ECO:0007669"/>
    <property type="project" value="Ensembl"/>
</dbReference>
<feature type="domain" description="FIIND" evidence="22">
    <location>
        <begin position="883"/>
        <end position="1164"/>
    </location>
</feature>
<gene>
    <name evidence="23" type="primary">NLRP1</name>
</gene>
<dbReference type="InterPro" id="IPR011029">
    <property type="entry name" value="DEATH-like_dom_sf"/>
</dbReference>
<reference evidence="24" key="3">
    <citation type="submission" date="2018-12" db="EMBL/GenBank/DDBJ databases">
        <title>G10K-VGP greater horseshoe bat female genome, primary haplotype.</title>
        <authorList>
            <person name="Teeling E."/>
            <person name="Myers G."/>
            <person name="Vernes S."/>
            <person name="Pippel M."/>
            <person name="Winkler S."/>
            <person name="Fedrigo O."/>
            <person name="Rhie A."/>
            <person name="Koren S."/>
            <person name="Phillippy A."/>
            <person name="Lewin H."/>
            <person name="Damas J."/>
            <person name="Howe K."/>
            <person name="Mountcastle J."/>
            <person name="Jarvis E.D."/>
        </authorList>
    </citation>
    <scope>NUCLEOTIDE SEQUENCE [LARGE SCALE GENOMIC DNA]</scope>
</reference>
<feature type="region of interest" description="Disordered" evidence="18">
    <location>
        <begin position="51"/>
        <end position="71"/>
    </location>
</feature>
<keyword evidence="16" id="KW-1271">Inflammasome</keyword>
<dbReference type="Pfam" id="PF00619">
    <property type="entry name" value="CARD"/>
    <property type="match status" value="1"/>
</dbReference>
<dbReference type="AlphaFoldDB" id="A0A671FW26"/>
<dbReference type="PANTHER" id="PTHR46985">
    <property type="entry name" value="NACHT, LRR AND PYD DOMAINS-CONTAINING PROTEIN 1"/>
    <property type="match status" value="1"/>
</dbReference>
<dbReference type="GO" id="GO:0071493">
    <property type="term" value="P:cellular response to UV-B"/>
    <property type="evidence" value="ECO:0007669"/>
    <property type="project" value="Ensembl"/>
</dbReference>
<reference evidence="23" key="5">
    <citation type="submission" date="2025-09" db="UniProtKB">
        <authorList>
            <consortium name="Ensembl"/>
        </authorList>
    </citation>
    <scope>IDENTIFICATION</scope>
</reference>
<evidence type="ECO:0000256" key="17">
    <source>
        <dbReference type="ARBA" id="ARBA00023242"/>
    </source>
</evidence>
<dbReference type="Proteomes" id="UP000472240">
    <property type="component" value="Chromosome 21"/>
</dbReference>
<evidence type="ECO:0000256" key="9">
    <source>
        <dbReference type="ARBA" id="ARBA00022737"/>
    </source>
</evidence>
<dbReference type="InterPro" id="IPR004020">
    <property type="entry name" value="DAPIN"/>
</dbReference>
<dbReference type="CDD" id="cd08330">
    <property type="entry name" value="CARD_ASC_NALP1"/>
    <property type="match status" value="1"/>
</dbReference>
<dbReference type="GO" id="GO:1904784">
    <property type="term" value="P:NLRP1 inflammasome complex assembly"/>
    <property type="evidence" value="ECO:0007669"/>
    <property type="project" value="Ensembl"/>
</dbReference>
<keyword evidence="13" id="KW-0832">Ubl conjugation</keyword>
<keyword evidence="24" id="KW-1185">Reference proteome</keyword>
<evidence type="ECO:0000259" key="20">
    <source>
        <dbReference type="PROSITE" id="PS50824"/>
    </source>
</evidence>
<dbReference type="FunCoup" id="A0A671FW26">
    <property type="interactions" value="190"/>
</dbReference>
<keyword evidence="5" id="KW-0399">Innate immunity</keyword>
<dbReference type="GO" id="GO:0008233">
    <property type="term" value="F:peptidase activity"/>
    <property type="evidence" value="ECO:0007669"/>
    <property type="project" value="UniProtKB-KW"/>
</dbReference>
<dbReference type="InterPro" id="IPR025307">
    <property type="entry name" value="FIIND_dom"/>
</dbReference>
<evidence type="ECO:0000256" key="1">
    <source>
        <dbReference type="ARBA" id="ARBA00004110"/>
    </source>
</evidence>
<dbReference type="GO" id="GO:0005524">
    <property type="term" value="F:ATP binding"/>
    <property type="evidence" value="ECO:0007669"/>
    <property type="project" value="UniProtKB-KW"/>
</dbReference>
<dbReference type="OMA" id="SWMVCTC"/>
<dbReference type="InterPro" id="IPR027417">
    <property type="entry name" value="P-loop_NTPase"/>
</dbReference>
<reference evidence="23" key="4">
    <citation type="submission" date="2025-08" db="UniProtKB">
        <authorList>
            <consortium name="Ensembl"/>
        </authorList>
    </citation>
    <scope>IDENTIFICATION</scope>
</reference>
<evidence type="ECO:0000313" key="24">
    <source>
        <dbReference type="Proteomes" id="UP000472240"/>
    </source>
</evidence>
<dbReference type="FunFam" id="1.10.533.10:FF:000013">
    <property type="entry name" value="Apoptosis-associated speck-like protein containing a CARD"/>
    <property type="match status" value="1"/>
</dbReference>
<reference evidence="23 24" key="1">
    <citation type="journal article" date="2015" name="Annu Rev Anim Biosci">
        <title>The Genome 10K Project: a way forward.</title>
        <authorList>
            <person name="Koepfli K.P."/>
            <person name="Paten B."/>
            <person name="O'Brien S.J."/>
            <person name="Koepfli K.P."/>
            <person name="Paten B."/>
            <person name="Antunes A."/>
            <person name="Belov K."/>
            <person name="Bustamante C."/>
            <person name="Castoe T.A."/>
            <person name="Clawson H."/>
            <person name="Crawford A.J."/>
            <person name="Diekhans M."/>
            <person name="Distel D."/>
            <person name="Durbin R."/>
            <person name="Earl D."/>
            <person name="Fujita M.K."/>
            <person name="Gamble T."/>
            <person name="Georges A."/>
            <person name="Gemmell N."/>
            <person name="Gilbert M.T."/>
            <person name="Graves J.M."/>
            <person name="Green R.E."/>
            <person name="Hickey G."/>
            <person name="Jarvis E.D."/>
            <person name="Johnson W."/>
            <person name="Komissarov A."/>
            <person name="Korf I."/>
            <person name="Kuhn R."/>
            <person name="Larkin D.M."/>
            <person name="Lewin H."/>
            <person name="Lopez J.V."/>
            <person name="Ma J."/>
            <person name="Marques-Bonet T."/>
            <person name="Miller W."/>
            <person name="Murphy R."/>
            <person name="Pevzner P."/>
            <person name="Shapiro B."/>
            <person name="Steiner C."/>
            <person name="Tamazian G."/>
            <person name="Venkatesh B."/>
            <person name="Wang J."/>
            <person name="Wayne R."/>
            <person name="Wiley E."/>
            <person name="Yang H."/>
            <person name="Zhang G."/>
            <person name="Haussler D."/>
            <person name="Ryder O."/>
            <person name="O'Brien S.J."/>
        </authorList>
    </citation>
    <scope>NUCLEOTIDE SEQUENCE</scope>
</reference>
<feature type="domain" description="CARD" evidence="19">
    <location>
        <begin position="1174"/>
        <end position="1257"/>
    </location>
</feature>
<keyword evidence="6" id="KW-1210">Necrosis</keyword>
<dbReference type="GO" id="GO:0140374">
    <property type="term" value="P:antiviral innate immune response"/>
    <property type="evidence" value="ECO:0007669"/>
    <property type="project" value="Ensembl"/>
</dbReference>
<evidence type="ECO:0000256" key="11">
    <source>
        <dbReference type="ARBA" id="ARBA00022801"/>
    </source>
</evidence>
<dbReference type="InParanoid" id="A0A671FW26"/>
<dbReference type="Pfam" id="PF17776">
    <property type="entry name" value="NLRC4_HD2"/>
    <property type="match status" value="1"/>
</dbReference>
<accession>A0A671FW26</accession>
<dbReference type="GO" id="GO:0016887">
    <property type="term" value="F:ATP hydrolysis activity"/>
    <property type="evidence" value="ECO:0007669"/>
    <property type="project" value="Ensembl"/>
</dbReference>
<dbReference type="FunFam" id="3.40.50.300:FF:000897">
    <property type="entry name" value="NLR family pyrin domain containing 1"/>
    <property type="match status" value="1"/>
</dbReference>
<evidence type="ECO:0000256" key="12">
    <source>
        <dbReference type="ARBA" id="ARBA00022840"/>
    </source>
</evidence>
<dbReference type="Pfam" id="PF13553">
    <property type="entry name" value="FIIND"/>
    <property type="match status" value="1"/>
</dbReference>
<dbReference type="GO" id="GO:0005654">
    <property type="term" value="C:nucleoplasm"/>
    <property type="evidence" value="ECO:0007669"/>
    <property type="project" value="Ensembl"/>
</dbReference>
<dbReference type="InterPro" id="IPR041267">
    <property type="entry name" value="NLRP_HD2"/>
</dbReference>
<evidence type="ECO:0000256" key="16">
    <source>
        <dbReference type="ARBA" id="ARBA00023233"/>
    </source>
</evidence>
<dbReference type="InterPro" id="IPR041075">
    <property type="entry name" value="NOD1/2_WH"/>
</dbReference>
<dbReference type="SUPFAM" id="SSF52540">
    <property type="entry name" value="P-loop containing nucleoside triphosphate hydrolases"/>
    <property type="match status" value="1"/>
</dbReference>
<comment type="similarity">
    <text evidence="3">Belongs to the NLRP family.</text>
</comment>
<dbReference type="GO" id="GO:0019899">
    <property type="term" value="F:enzyme binding"/>
    <property type="evidence" value="ECO:0007669"/>
    <property type="project" value="Ensembl"/>
</dbReference>
<sequence>MNIPKNPPSGADMASGADIVSGEEMAGAVQPWLPQNLEELKEFQLRLPERELCEPSPGGTSAQPEKASGMEVSSRMVAQHGEEQTRDLTFHIWEQMDMSEPRVQTRSLMVSELKIPEEYQNQRKEKPCHIQSWKNENFQQKFTQLLLLHRSQPRDYKFLFWEGKHEMVVEEQGHLIEIGDLFGPGLSTQNEPHTIILHGVAGIGKSTLARQVKREWEEGRLYRDRFQHVFYFNCRELDQFEEMSLRQLITKYCAGPTDPIGQVLSQPKQLLFILDNLDKSMWHLKGQNSQHCLHWNQPHQVPTLLGSLLKKTLLPEASLLITARITDLCKLIPSLKHPRWVEVLGFSESARKEYFYKYFTRESQANRAFSFVESDQALLTMCLMPLVSWLVCTCLKQQMEQRQQLSLTSHTTTALCLHYFFHVLQAQSLGTKLRDFCSLAAEGTWQGKILFGQGDLRKHGLDEAIIYTLLKMGVLQRHPTSLSYSFIHLCFQEFFAALSCALEKERARGLRKLTDMYEINSPFGIPTTCFLFGLLSEHGVREMENIFKCKLSRETDGELLQYAREELQRRNSSLPPYSWQLLHCLYEIQDEKFLRQMLTPFQRTRVYIQNDMELLMFTFFFKCDYVKSLHLNNGGQYRQAQMPFDVVLSSWVPFTDAWWKIFFSVLKVSGSLTELDLSGNFLSCSAVQSLCEVLKCLRRRLQTLRLASCGLTAEGCKDLACGMSARSTLINLDLSFNMLLDAGAKHIFQKLRESSCKLQQLLLVSCGLTSSCCQDLASMLSANSNLTQLDLQQNDLGDLGIRLLCDVLRQPTCQLRLLNLDQPQLSEEVTQILKTLEKEKPQLLIINKKGEHPSSNTGRNFCLSSPAPPRDLFMQLPDTKDGFLGPEGPVATEVVDKERSMYRVHFPEEGSYYWPNTGLRFVVKQSVTIEIEFCVWDQFLNKPDLQHSWMAAGPLFDIKAHPAAVEAVHLPHFVALQGGHVDVSLFQVAHFKKQELFLEKPAKVEPHYIVLKNPSFSPIGVLLRKIRAALYIPIRSNVLLYHHLHREEVAFHLYLIPDDCSIRKAIDDEEKNFQFARIHKPPPLIPLYMGSHYTVSGPEKMEIVPQELELCYRSPGKSQPFSDLCIGHLGSGIRLKMKDRKDKTVWEALVKSGDLRPAATPVPPDLIDNPTFSHFLDRHREQLVARVTSVDPVLDKLYGRVLSNEQYERVRAESTKPDQMRKLLSFSTSWDWTCKDQFYRALKETHPHLIMELLEKQEQRRLHGLCTSSAAEV</sequence>
<dbReference type="GO" id="GO:0003725">
    <property type="term" value="F:double-stranded RNA binding"/>
    <property type="evidence" value="ECO:0007669"/>
    <property type="project" value="Ensembl"/>
</dbReference>
<evidence type="ECO:0000256" key="5">
    <source>
        <dbReference type="ARBA" id="ARBA00022588"/>
    </source>
</evidence>
<dbReference type="OrthoDB" id="428577at2759"/>
<name>A0A671FW26_RHIFE</name>
<evidence type="ECO:0000259" key="19">
    <source>
        <dbReference type="PROSITE" id="PS50209"/>
    </source>
</evidence>
<dbReference type="InterPro" id="IPR001315">
    <property type="entry name" value="CARD"/>
</dbReference>
<dbReference type="GO" id="GO:0003690">
    <property type="term" value="F:double-stranded DNA binding"/>
    <property type="evidence" value="ECO:0007669"/>
    <property type="project" value="Ensembl"/>
</dbReference>
<keyword evidence="14" id="KW-0391">Immunity</keyword>
<dbReference type="Gene3D" id="3.40.50.300">
    <property type="entry name" value="P-loop containing nucleotide triphosphate hydrolases"/>
    <property type="match status" value="1"/>
</dbReference>
<dbReference type="InterPro" id="IPR051249">
    <property type="entry name" value="NLRP_Inflammasome"/>
</dbReference>
<evidence type="ECO:0000256" key="7">
    <source>
        <dbReference type="ARBA" id="ARBA00022614"/>
    </source>
</evidence>
<dbReference type="CTD" id="22861"/>
<keyword evidence="4" id="KW-0963">Cytoplasm</keyword>
<evidence type="ECO:0000256" key="4">
    <source>
        <dbReference type="ARBA" id="ARBA00022490"/>
    </source>
</evidence>
<evidence type="ECO:0000256" key="6">
    <source>
        <dbReference type="ARBA" id="ARBA00022590"/>
    </source>
</evidence>
<proteinExistence type="inferred from homology"/>
<dbReference type="Pfam" id="PF02758">
    <property type="entry name" value="PYRIN"/>
    <property type="match status" value="1"/>
</dbReference>
<dbReference type="GO" id="GO:0072558">
    <property type="term" value="C:NLRP1 inflammasome complex"/>
    <property type="evidence" value="ECO:0007669"/>
    <property type="project" value="Ensembl"/>
</dbReference>
<evidence type="ECO:0000259" key="22">
    <source>
        <dbReference type="PROSITE" id="PS51830"/>
    </source>
</evidence>
<evidence type="ECO:0000256" key="15">
    <source>
        <dbReference type="ARBA" id="ARBA00023198"/>
    </source>
</evidence>
<dbReference type="KEGG" id="rfq:117013630"/>
<keyword evidence="12" id="KW-0067">ATP-binding</keyword>
<dbReference type="GO" id="GO:0140693">
    <property type="term" value="F:molecular condensate scaffold activity"/>
    <property type="evidence" value="ECO:0007669"/>
    <property type="project" value="Ensembl"/>
</dbReference>
<dbReference type="GO" id="GO:0035591">
    <property type="term" value="F:signaling adaptor activity"/>
    <property type="evidence" value="ECO:0007669"/>
    <property type="project" value="Ensembl"/>
</dbReference>
<evidence type="ECO:0000256" key="13">
    <source>
        <dbReference type="ARBA" id="ARBA00022843"/>
    </source>
</evidence>
<dbReference type="GO" id="GO:0032731">
    <property type="term" value="P:positive regulation of interleukin-1 beta production"/>
    <property type="evidence" value="ECO:0007669"/>
    <property type="project" value="Ensembl"/>
</dbReference>
<dbReference type="GeneTree" id="ENSGT00940000162176"/>
<dbReference type="PROSITE" id="PS50209">
    <property type="entry name" value="CARD"/>
    <property type="match status" value="1"/>
</dbReference>
<dbReference type="GO" id="GO:0141201">
    <property type="term" value="P:pyroptotic cell death"/>
    <property type="evidence" value="ECO:0007669"/>
    <property type="project" value="Ensembl"/>
</dbReference>
<reference evidence="23 24" key="2">
    <citation type="journal article" date="2018" name="Annu Rev Anim Biosci">
        <title>Bat Biology, Genomes, and the Bat1K Project: To Generate Chromosome-Level Genomes for All Living Bat Species.</title>
        <authorList>
            <person name="Teeling E.C."/>
            <person name="Vernes S.C."/>
            <person name="Davalos L.M."/>
            <person name="Ray D.A."/>
            <person name="Gilbert M.T.P."/>
            <person name="Myers E."/>
        </authorList>
    </citation>
    <scope>NUCLEOTIDE SEQUENCE</scope>
</reference>
<keyword evidence="9" id="KW-0677">Repeat</keyword>
<dbReference type="Pfam" id="PF13516">
    <property type="entry name" value="LRR_6"/>
    <property type="match status" value="2"/>
</dbReference>
<dbReference type="InterPro" id="IPR033516">
    <property type="entry name" value="CARD8/ASC/NALP1_CARD"/>
</dbReference>
<feature type="region of interest" description="Disordered" evidence="18">
    <location>
        <begin position="1"/>
        <end position="22"/>
    </location>
</feature>
<dbReference type="GO" id="GO:0051260">
    <property type="term" value="P:protein homooligomerization"/>
    <property type="evidence" value="ECO:0007669"/>
    <property type="project" value="Ensembl"/>
</dbReference>
<dbReference type="GO" id="GO:0019904">
    <property type="term" value="F:protein domain specific binding"/>
    <property type="evidence" value="ECO:0007669"/>
    <property type="project" value="Ensembl"/>
</dbReference>
<evidence type="ECO:0000256" key="10">
    <source>
        <dbReference type="ARBA" id="ARBA00022741"/>
    </source>
</evidence>
<evidence type="ECO:0000256" key="14">
    <source>
        <dbReference type="ARBA" id="ARBA00022859"/>
    </source>
</evidence>
<evidence type="ECO:0000256" key="8">
    <source>
        <dbReference type="ARBA" id="ARBA00022670"/>
    </source>
</evidence>
<dbReference type="GO" id="GO:0140608">
    <property type="term" value="F:cysteine-type endopeptidase activator activity"/>
    <property type="evidence" value="ECO:0007669"/>
    <property type="project" value="Ensembl"/>
</dbReference>
<dbReference type="Pfam" id="PF23679">
    <property type="entry name" value="UPA-FIIND"/>
    <property type="match status" value="1"/>
</dbReference>
<evidence type="ECO:0000313" key="23">
    <source>
        <dbReference type="Ensembl" id="ENSRFEP00010027954.1"/>
    </source>
</evidence>
<dbReference type="PROSITE" id="PS51830">
    <property type="entry name" value="FIIND"/>
    <property type="match status" value="1"/>
</dbReference>
<dbReference type="GO" id="GO:0140639">
    <property type="term" value="P:positive regulation of pyroptotic inflammatory response"/>
    <property type="evidence" value="ECO:0007669"/>
    <property type="project" value="Ensembl"/>
</dbReference>
<dbReference type="SUPFAM" id="SSF47986">
    <property type="entry name" value="DEATH domain"/>
    <property type="match status" value="2"/>
</dbReference>
<keyword evidence="7" id="KW-0433">Leucine-rich repeat</keyword>
<dbReference type="PROSITE" id="PS50837">
    <property type="entry name" value="NACHT"/>
    <property type="match status" value="1"/>
</dbReference>
<dbReference type="PROSITE" id="PS50824">
    <property type="entry name" value="DAPIN"/>
    <property type="match status" value="1"/>
</dbReference>
<dbReference type="InterPro" id="IPR032675">
    <property type="entry name" value="LRR_dom_sf"/>
</dbReference>
<keyword evidence="8" id="KW-0645">Protease</keyword>
<dbReference type="InterPro" id="IPR001611">
    <property type="entry name" value="Leu-rich_rpt"/>
</dbReference>
<dbReference type="InterPro" id="IPR007111">
    <property type="entry name" value="NACHT_NTPase"/>
</dbReference>
<evidence type="ECO:0000256" key="3">
    <source>
        <dbReference type="ARBA" id="ARBA00008665"/>
    </source>
</evidence>
<dbReference type="GO" id="GO:0051402">
    <property type="term" value="P:neuron apoptotic process"/>
    <property type="evidence" value="ECO:0007669"/>
    <property type="project" value="Ensembl"/>
</dbReference>
<dbReference type="PANTHER" id="PTHR46985:SF3">
    <property type="entry name" value="NACHT, LRR AND PYD DOMAINS-CONTAINING PROTEIN 1"/>
    <property type="match status" value="1"/>
</dbReference>
<dbReference type="SUPFAM" id="SSF52047">
    <property type="entry name" value="RNI-like"/>
    <property type="match status" value="1"/>
</dbReference>
<organism evidence="23 24">
    <name type="scientific">Rhinolophus ferrumequinum</name>
    <name type="common">Greater horseshoe bat</name>
    <dbReference type="NCBI Taxonomy" id="59479"/>
    <lineage>
        <taxon>Eukaryota</taxon>
        <taxon>Metazoa</taxon>
        <taxon>Chordata</taxon>
        <taxon>Craniata</taxon>
        <taxon>Vertebrata</taxon>
        <taxon>Euteleostomi</taxon>
        <taxon>Mammalia</taxon>
        <taxon>Eutheria</taxon>
        <taxon>Laurasiatheria</taxon>
        <taxon>Chiroptera</taxon>
        <taxon>Yinpterochiroptera</taxon>
        <taxon>Rhinolophoidea</taxon>
        <taxon>Rhinolophidae</taxon>
        <taxon>Rhinolophinae</taxon>
        <taxon>Rhinolophus</taxon>
    </lineage>
</organism>
<evidence type="ECO:0000256" key="2">
    <source>
        <dbReference type="ARBA" id="ARBA00004123"/>
    </source>
</evidence>
<dbReference type="RefSeq" id="XP_032946844.1">
    <property type="nucleotide sequence ID" value="XM_033090953.1"/>
</dbReference>
<keyword evidence="17" id="KW-0539">Nucleus</keyword>
<evidence type="ECO:0000256" key="18">
    <source>
        <dbReference type="SAM" id="MobiDB-lite"/>
    </source>
</evidence>
<evidence type="ECO:0000259" key="21">
    <source>
        <dbReference type="PROSITE" id="PS50837"/>
    </source>
</evidence>
<keyword evidence="11" id="KW-0378">Hydrolase</keyword>
<dbReference type="GO" id="GO:0042981">
    <property type="term" value="P:regulation of apoptotic process"/>
    <property type="evidence" value="ECO:0007669"/>
    <property type="project" value="InterPro"/>
</dbReference>
<comment type="subcellular location">
    <subcellularLocation>
        <location evidence="1">Inflammasome</location>
    </subcellularLocation>
    <subcellularLocation>
        <location evidence="2">Nucleus</location>
    </subcellularLocation>
</comment>
<dbReference type="Gene3D" id="1.10.533.10">
    <property type="entry name" value="Death Domain, Fas"/>
    <property type="match status" value="2"/>
</dbReference>
<dbReference type="GO" id="GO:0097264">
    <property type="term" value="P:self proteolysis"/>
    <property type="evidence" value="ECO:0007669"/>
    <property type="project" value="Ensembl"/>
</dbReference>
<keyword evidence="15" id="KW-0395">Inflammatory response</keyword>
<dbReference type="Ensembl" id="ENSRFET00010030346.1">
    <property type="protein sequence ID" value="ENSRFEP00010027954.1"/>
    <property type="gene ID" value="ENSRFEG00010018596.1"/>
</dbReference>
<dbReference type="GeneID" id="117013630"/>
<dbReference type="Gene3D" id="3.80.10.10">
    <property type="entry name" value="Ribonuclease Inhibitor"/>
    <property type="match status" value="1"/>
</dbReference>
<keyword evidence="10" id="KW-0547">Nucleotide-binding</keyword>
<feature type="domain" description="Pyrin" evidence="20">
    <location>
        <begin position="38"/>
        <end position="119"/>
    </location>
</feature>
<protein>
    <submittedName>
        <fullName evidence="23">NLR family pyrin domain containing 1</fullName>
    </submittedName>
</protein>
<dbReference type="SMART" id="SM00368">
    <property type="entry name" value="LRR_RI"/>
    <property type="match status" value="5"/>
</dbReference>
<dbReference type="Pfam" id="PF05729">
    <property type="entry name" value="NACHT"/>
    <property type="match status" value="1"/>
</dbReference>
<dbReference type="Pfam" id="PF17779">
    <property type="entry name" value="WHD_NOD2"/>
    <property type="match status" value="1"/>
</dbReference>